<keyword evidence="1" id="KW-0472">Membrane</keyword>
<dbReference type="InterPro" id="IPR012427">
    <property type="entry name" value="DUF1622"/>
</dbReference>
<dbReference type="Pfam" id="PF07784">
    <property type="entry name" value="DUF1622"/>
    <property type="match status" value="1"/>
</dbReference>
<dbReference type="AlphaFoldDB" id="A0A8A3S239"/>
<dbReference type="PANTHER" id="PTHR38468:SF1">
    <property type="entry name" value="SLL0939 PROTEIN"/>
    <property type="match status" value="1"/>
</dbReference>
<feature type="transmembrane region" description="Helical" evidence="1">
    <location>
        <begin position="12"/>
        <end position="34"/>
    </location>
</feature>
<keyword evidence="3" id="KW-1185">Reference proteome</keyword>
<feature type="transmembrane region" description="Helical" evidence="1">
    <location>
        <begin position="55"/>
        <end position="77"/>
    </location>
</feature>
<dbReference type="RefSeq" id="WP_265581643.1">
    <property type="nucleotide sequence ID" value="NZ_CP036172.1"/>
</dbReference>
<evidence type="ECO:0000256" key="1">
    <source>
        <dbReference type="SAM" id="Phobius"/>
    </source>
</evidence>
<dbReference type="PANTHER" id="PTHR38468">
    <property type="entry name" value="SLL0939 PROTEIN"/>
    <property type="match status" value="1"/>
</dbReference>
<feature type="transmembrane region" description="Helical" evidence="1">
    <location>
        <begin position="83"/>
        <end position="101"/>
    </location>
</feature>
<dbReference type="EMBL" id="CP036172">
    <property type="protein sequence ID" value="QSZ66318.1"/>
    <property type="molecule type" value="Genomic_DNA"/>
</dbReference>
<reference evidence="2" key="2">
    <citation type="submission" date="2019-02" db="EMBL/GenBank/DDBJ databases">
        <authorList>
            <person name="Chen S.-C."/>
            <person name="Chien H.-H."/>
            <person name="Lai M.-C."/>
        </authorList>
    </citation>
    <scope>NUCLEOTIDE SEQUENCE</scope>
    <source>
        <strain evidence="2">N2F9704</strain>
    </source>
</reference>
<accession>A0A8A3S239</accession>
<keyword evidence="1" id="KW-0812">Transmembrane</keyword>
<gene>
    <name evidence="2" type="ORF">RJ40_01780</name>
</gene>
<evidence type="ECO:0000313" key="2">
    <source>
        <dbReference type="EMBL" id="QSZ66318.1"/>
    </source>
</evidence>
<name>A0A8A3S239_9EURY</name>
<dbReference type="KEGG" id="maqe:RJ40_01780"/>
<evidence type="ECO:0000313" key="3">
    <source>
        <dbReference type="Proteomes" id="UP001042704"/>
    </source>
</evidence>
<organism evidence="2 3">
    <name type="scientific">Methanofollis aquaemaris</name>
    <dbReference type="NCBI Taxonomy" id="126734"/>
    <lineage>
        <taxon>Archaea</taxon>
        <taxon>Methanobacteriati</taxon>
        <taxon>Methanobacteriota</taxon>
        <taxon>Stenosarchaea group</taxon>
        <taxon>Methanomicrobia</taxon>
        <taxon>Methanomicrobiales</taxon>
        <taxon>Methanomicrobiaceae</taxon>
        <taxon>Methanofollis</taxon>
    </lineage>
</organism>
<sequence>MSLELLVEAYRLAAESLSFVGALVIIYGGIRAAVRTLQKEVLKKPFKYHDIRLGFTSKIVFGLDFLIASDILLTLIAPSQEELLVLGATVIIRTIMGYFLTKEAQEFVFD</sequence>
<protein>
    <submittedName>
        <fullName evidence="2">DUF1622 domain-containing protein</fullName>
    </submittedName>
</protein>
<keyword evidence="1" id="KW-1133">Transmembrane helix</keyword>
<proteinExistence type="predicted"/>
<dbReference type="Proteomes" id="UP001042704">
    <property type="component" value="Chromosome"/>
</dbReference>
<reference evidence="2" key="1">
    <citation type="journal article" date="2001" name="Int. J. Syst. Evol. Microbiol.">
        <title>Methanofollis aquaemaris sp. nov., a methanogen isolated from an aquaculture fish pond.</title>
        <authorList>
            <person name="Lai M.C."/>
            <person name="Chen S.C."/>
        </authorList>
    </citation>
    <scope>NUCLEOTIDE SEQUENCE</scope>
    <source>
        <strain evidence="2">N2F9704</strain>
    </source>
</reference>
<dbReference type="GeneID" id="76423047"/>